<dbReference type="EMBL" id="KN847040">
    <property type="protein sequence ID" value="KIW35182.1"/>
    <property type="molecule type" value="Genomic_DNA"/>
</dbReference>
<name>A0A0D2BC98_9EURO</name>
<evidence type="ECO:0000313" key="8">
    <source>
        <dbReference type="EMBL" id="KIW35182.1"/>
    </source>
</evidence>
<keyword evidence="9" id="KW-1185">Reference proteome</keyword>
<evidence type="ECO:0000259" key="7">
    <source>
        <dbReference type="SMART" id="SM00906"/>
    </source>
</evidence>
<reference evidence="8 9" key="1">
    <citation type="submission" date="2015-01" db="EMBL/GenBank/DDBJ databases">
        <title>The Genome Sequence of Cladophialophora immunda CBS83496.</title>
        <authorList>
            <consortium name="The Broad Institute Genomics Platform"/>
            <person name="Cuomo C."/>
            <person name="de Hoog S."/>
            <person name="Gorbushina A."/>
            <person name="Stielow B."/>
            <person name="Teixiera M."/>
            <person name="Abouelleil A."/>
            <person name="Chapman S.B."/>
            <person name="Priest M."/>
            <person name="Young S.K."/>
            <person name="Wortman J."/>
            <person name="Nusbaum C."/>
            <person name="Birren B."/>
        </authorList>
    </citation>
    <scope>NUCLEOTIDE SEQUENCE [LARGE SCALE GENOMIC DNA]</scope>
    <source>
        <strain evidence="8 9">CBS 83496</strain>
    </source>
</reference>
<organism evidence="8 9">
    <name type="scientific">Cladophialophora immunda</name>
    <dbReference type="NCBI Taxonomy" id="569365"/>
    <lineage>
        <taxon>Eukaryota</taxon>
        <taxon>Fungi</taxon>
        <taxon>Dikarya</taxon>
        <taxon>Ascomycota</taxon>
        <taxon>Pezizomycotina</taxon>
        <taxon>Eurotiomycetes</taxon>
        <taxon>Chaetothyriomycetidae</taxon>
        <taxon>Chaetothyriales</taxon>
        <taxon>Herpotrichiellaceae</taxon>
        <taxon>Cladophialophora</taxon>
    </lineage>
</organism>
<keyword evidence="5" id="KW-0539">Nucleus</keyword>
<evidence type="ECO:0000256" key="3">
    <source>
        <dbReference type="ARBA" id="ARBA00023125"/>
    </source>
</evidence>
<keyword evidence="2" id="KW-0805">Transcription regulation</keyword>
<dbReference type="PANTHER" id="PTHR47171">
    <property type="entry name" value="FARA-RELATED"/>
    <property type="match status" value="1"/>
</dbReference>
<dbReference type="Proteomes" id="UP000054466">
    <property type="component" value="Unassembled WGS sequence"/>
</dbReference>
<evidence type="ECO:0000256" key="1">
    <source>
        <dbReference type="ARBA" id="ARBA00022833"/>
    </source>
</evidence>
<dbReference type="VEuPathDB" id="FungiDB:PV07_01896"/>
<gene>
    <name evidence="8" type="ORF">PV07_01896</name>
</gene>
<dbReference type="SMART" id="SM00906">
    <property type="entry name" value="Fungal_trans"/>
    <property type="match status" value="1"/>
</dbReference>
<dbReference type="GeneID" id="27341090"/>
<dbReference type="AlphaFoldDB" id="A0A0D2BC98"/>
<dbReference type="InterPro" id="IPR052073">
    <property type="entry name" value="Amide_Lactam_Regulators"/>
</dbReference>
<proteinExistence type="predicted"/>
<accession>A0A0D2BC98</accession>
<dbReference type="Pfam" id="PF04082">
    <property type="entry name" value="Fungal_trans"/>
    <property type="match status" value="1"/>
</dbReference>
<dbReference type="InterPro" id="IPR007219">
    <property type="entry name" value="XnlR_reg_dom"/>
</dbReference>
<dbReference type="GO" id="GO:0003677">
    <property type="term" value="F:DNA binding"/>
    <property type="evidence" value="ECO:0007669"/>
    <property type="project" value="UniProtKB-KW"/>
</dbReference>
<evidence type="ECO:0000256" key="2">
    <source>
        <dbReference type="ARBA" id="ARBA00023015"/>
    </source>
</evidence>
<sequence>MLSESTRPQSSSQPVPAPPSYAPNFSSRKAADTAQDAELSTNSCRNTQASYLGESGFMPFLNHEEQVSSSPGGGPVTIKIIQTIEPLNPVLRKSYTDIFLKHCFTFCPVMDESLLALPEYETSLAIQQSIGLIGSVIQPSLLHVDKPSVYYERARMLIQGGYEPNPLAALIAVMLFYWHAAAPPTVISMNTVWWWIGVAVRQAQELGLHREAKIGQAFRPGETIGLRRRIWWTLFARERLTAICQGRPCIINPKDCDVKDPTPTDFPNPDDPRALIFVQWVRLCSIVGRVGDHLRRNPSGSTHTVRDLLDELRNWAQNLPETLRLSFDRPMSTEHEAELYQLHFPYLSCIALLHLEKSSQPIPRATTNALLAASCTARIFENILIRGSLRFLQGMAGWYISIALLSLLQGRQVGRLQQAADEHIRVLRVALRELSHRFGSAKMYDRSIENLLNAQQRYSASGDMQAERLRSYPDESQSILPREMDARLSEQQDWSKYFPGLPSNVSPLVEILVASNQPSPFSDWGNGNDLSYLLYDIFDNPLDGITGDLSDHITGWGMSMNDRSFL</sequence>
<dbReference type="GO" id="GO:0006351">
    <property type="term" value="P:DNA-templated transcription"/>
    <property type="evidence" value="ECO:0007669"/>
    <property type="project" value="InterPro"/>
</dbReference>
<evidence type="ECO:0000256" key="5">
    <source>
        <dbReference type="ARBA" id="ARBA00023242"/>
    </source>
</evidence>
<feature type="domain" description="Xylanolytic transcriptional activator regulatory" evidence="7">
    <location>
        <begin position="192"/>
        <end position="267"/>
    </location>
</feature>
<protein>
    <recommendedName>
        <fullName evidence="7">Xylanolytic transcriptional activator regulatory domain-containing protein</fullName>
    </recommendedName>
</protein>
<keyword evidence="3" id="KW-0238">DNA-binding</keyword>
<dbReference type="OrthoDB" id="39175at2759"/>
<evidence type="ECO:0000256" key="4">
    <source>
        <dbReference type="ARBA" id="ARBA00023163"/>
    </source>
</evidence>
<dbReference type="CDD" id="cd12148">
    <property type="entry name" value="fungal_TF_MHR"/>
    <property type="match status" value="1"/>
</dbReference>
<dbReference type="RefSeq" id="XP_016255398.1">
    <property type="nucleotide sequence ID" value="XM_016388470.1"/>
</dbReference>
<keyword evidence="1" id="KW-0862">Zinc</keyword>
<keyword evidence="4" id="KW-0804">Transcription</keyword>
<feature type="region of interest" description="Disordered" evidence="6">
    <location>
        <begin position="1"/>
        <end position="42"/>
    </location>
</feature>
<dbReference type="GO" id="GO:0008270">
    <property type="term" value="F:zinc ion binding"/>
    <property type="evidence" value="ECO:0007669"/>
    <property type="project" value="InterPro"/>
</dbReference>
<evidence type="ECO:0000256" key="6">
    <source>
        <dbReference type="SAM" id="MobiDB-lite"/>
    </source>
</evidence>
<dbReference type="PANTHER" id="PTHR47171:SF5">
    <property type="entry name" value="ZN(II)2CYS6 TRANSCRIPTION FACTOR (EUROFUNG)"/>
    <property type="match status" value="1"/>
</dbReference>
<dbReference type="HOGENOM" id="CLU_007427_1_1_1"/>
<evidence type="ECO:0000313" key="9">
    <source>
        <dbReference type="Proteomes" id="UP000054466"/>
    </source>
</evidence>